<dbReference type="Proteomes" id="UP000095282">
    <property type="component" value="Unplaced"/>
</dbReference>
<dbReference type="AlphaFoldDB" id="A0A1I7V210"/>
<organism evidence="2 3">
    <name type="scientific">Caenorhabditis tropicalis</name>
    <dbReference type="NCBI Taxonomy" id="1561998"/>
    <lineage>
        <taxon>Eukaryota</taxon>
        <taxon>Metazoa</taxon>
        <taxon>Ecdysozoa</taxon>
        <taxon>Nematoda</taxon>
        <taxon>Chromadorea</taxon>
        <taxon>Rhabditida</taxon>
        <taxon>Rhabditina</taxon>
        <taxon>Rhabditomorpha</taxon>
        <taxon>Rhabditoidea</taxon>
        <taxon>Rhabditidae</taxon>
        <taxon>Peloderinae</taxon>
        <taxon>Caenorhabditis</taxon>
    </lineage>
</organism>
<evidence type="ECO:0000313" key="3">
    <source>
        <dbReference type="WBParaSite" id="Csp11.Scaffold630.g21603.t1"/>
    </source>
</evidence>
<dbReference type="WBParaSite" id="Csp11.Scaffold630.g21603.t1">
    <property type="protein sequence ID" value="Csp11.Scaffold630.g21603.t1"/>
    <property type="gene ID" value="Csp11.Scaffold630.g21603"/>
</dbReference>
<keyword evidence="2" id="KW-1185">Reference proteome</keyword>
<proteinExistence type="predicted"/>
<feature type="region of interest" description="Disordered" evidence="1">
    <location>
        <begin position="1"/>
        <end position="34"/>
    </location>
</feature>
<feature type="compositionally biased region" description="Acidic residues" evidence="1">
    <location>
        <begin position="117"/>
        <end position="127"/>
    </location>
</feature>
<evidence type="ECO:0000313" key="2">
    <source>
        <dbReference type="Proteomes" id="UP000095282"/>
    </source>
</evidence>
<evidence type="ECO:0000256" key="1">
    <source>
        <dbReference type="SAM" id="MobiDB-lite"/>
    </source>
</evidence>
<sequence>MSSSSSSSTTHTGPCVESHFAHRPQHVSSQPSPEPVIIDLTTEDAVTETTVSRVLTCSTDAMETTAMETNGLETDMLGSDRMERNETETTGMETNLLETNGIMTNESLGDSSPLEAENSEEIPPETEEATRMMTTERNIMNDVLANQCNVMDSNEIVTDGIVANGLASNRIVTNEPDSLPPTAPLEYENSEEIPLETPGNVVFHSGSQSARIGSDHCPNANKL</sequence>
<protein>
    <submittedName>
        <fullName evidence="3">Uncharacterized protein</fullName>
    </submittedName>
</protein>
<reference evidence="3" key="1">
    <citation type="submission" date="2016-11" db="UniProtKB">
        <authorList>
            <consortium name="WormBaseParasite"/>
        </authorList>
    </citation>
    <scope>IDENTIFICATION</scope>
</reference>
<accession>A0A1I7V210</accession>
<name>A0A1I7V210_9PELO</name>
<feature type="region of interest" description="Disordered" evidence="1">
    <location>
        <begin position="107"/>
        <end position="127"/>
    </location>
</feature>